<keyword evidence="2" id="KW-1185">Reference proteome</keyword>
<dbReference type="AlphaFoldDB" id="A0AAN9U745"/>
<evidence type="ECO:0000313" key="1">
    <source>
        <dbReference type="EMBL" id="KAK7741840.1"/>
    </source>
</evidence>
<dbReference type="EMBL" id="JAJSPL020000017">
    <property type="protein sequence ID" value="KAK7741840.1"/>
    <property type="molecule type" value="Genomic_DNA"/>
</dbReference>
<dbReference type="Proteomes" id="UP001320245">
    <property type="component" value="Unassembled WGS sequence"/>
</dbReference>
<evidence type="ECO:0000313" key="2">
    <source>
        <dbReference type="Proteomes" id="UP001320245"/>
    </source>
</evidence>
<protein>
    <submittedName>
        <fullName evidence="1">Uncharacterized protein</fullName>
    </submittedName>
</protein>
<comment type="caution">
    <text evidence="1">The sequence shown here is derived from an EMBL/GenBank/DDBJ whole genome shotgun (WGS) entry which is preliminary data.</text>
</comment>
<sequence length="268" mass="31291">MDYYPDEASSESLITMEDDDATTINGTATPVSPRVQVKRDDELKYCESGSLSCQTRELQLPATRKTIYEAWTLTYKWPTAQMNKRHDILNCTWWLNFPAGQGHVSTIEPKTHYSQKELASVVSAAREQHPSRTTWSCDEDVEYRLRRLDRPVQEELYRLLRDRTENASNLFRRREYRIVVMTEVHGGEMTDACPRLRGNKRWFHFLRKGKKPIAPHVEYRVILRGSEVKRNDAGWGVYDRYAKPWKLADEAELANARAKDGYQEILDC</sequence>
<gene>
    <name evidence="1" type="ORF">SLS53_004906</name>
</gene>
<name>A0AAN9U745_9PEZI</name>
<organism evidence="1 2">
    <name type="scientific">Cytospora paraplurivora</name>
    <dbReference type="NCBI Taxonomy" id="2898453"/>
    <lineage>
        <taxon>Eukaryota</taxon>
        <taxon>Fungi</taxon>
        <taxon>Dikarya</taxon>
        <taxon>Ascomycota</taxon>
        <taxon>Pezizomycotina</taxon>
        <taxon>Sordariomycetes</taxon>
        <taxon>Sordariomycetidae</taxon>
        <taxon>Diaporthales</taxon>
        <taxon>Cytosporaceae</taxon>
        <taxon>Cytospora</taxon>
    </lineage>
</organism>
<proteinExistence type="predicted"/>
<accession>A0AAN9U745</accession>
<reference evidence="1 2" key="1">
    <citation type="journal article" date="2023" name="PLoS ONE">
        <title>Cytospora paraplurivora sp. nov. isolated from orchards with fruit tree decline syndrome in Ontario, Canada.</title>
        <authorList>
            <person name="Ilyukhin E."/>
            <person name="Nguyen H.D.T."/>
            <person name="Castle A.J."/>
            <person name="Ellouze W."/>
        </authorList>
    </citation>
    <scope>NUCLEOTIDE SEQUENCE [LARGE SCALE GENOMIC DNA]</scope>
    <source>
        <strain evidence="1 2">FDS-564</strain>
    </source>
</reference>